<feature type="domain" description="FlgD Tudor-like" evidence="7">
    <location>
        <begin position="89"/>
        <end position="230"/>
    </location>
</feature>
<evidence type="ECO:0000256" key="2">
    <source>
        <dbReference type="ARBA" id="ARBA00016013"/>
    </source>
</evidence>
<evidence type="ECO:0000259" key="7">
    <source>
        <dbReference type="Pfam" id="PF13861"/>
    </source>
</evidence>
<gene>
    <name evidence="8" type="primary">flgD</name>
    <name evidence="8" type="ORF">BTW07_03710</name>
</gene>
<keyword evidence="8" id="KW-0966">Cell projection</keyword>
<organism evidence="8 9">
    <name type="scientific">Salinicola socius</name>
    <dbReference type="NCBI Taxonomy" id="404433"/>
    <lineage>
        <taxon>Bacteria</taxon>
        <taxon>Pseudomonadati</taxon>
        <taxon>Pseudomonadota</taxon>
        <taxon>Gammaproteobacteria</taxon>
        <taxon>Oceanospirillales</taxon>
        <taxon>Halomonadaceae</taxon>
        <taxon>Salinicola</taxon>
    </lineage>
</organism>
<dbReference type="STRING" id="404433.BTW07_03710"/>
<proteinExistence type="inferred from homology"/>
<dbReference type="Pfam" id="PF03963">
    <property type="entry name" value="FlgD"/>
    <property type="match status" value="1"/>
</dbReference>
<dbReference type="OrthoDB" id="9785233at2"/>
<name>A0A1Q8SVY9_9GAMM</name>
<dbReference type="Proteomes" id="UP000186878">
    <property type="component" value="Unassembled WGS sequence"/>
</dbReference>
<dbReference type="GO" id="GO:0044781">
    <property type="term" value="P:bacterial-type flagellum organization"/>
    <property type="evidence" value="ECO:0007669"/>
    <property type="project" value="UniProtKB-UniRule"/>
</dbReference>
<feature type="domain" description="FlgD/Vpr Ig-like" evidence="6">
    <location>
        <begin position="121"/>
        <end position="187"/>
    </location>
</feature>
<sequence length="233" mass="23846">MSSPVIGSSTLANINGAAASSSTKGVDSGSELNERFMTLLVTQLKNQDPTSPMENSDMTAQLAQINTVSGIEKLNDSLSAITDQIDAGQALQATALIGQGVMVPGNEILVGSTEGSDSVVTTPIGVELNSAVEDLQIDIRGASGEIIDSFSTGPLKAGVHSFTWDGKLADGTSVTPNSTYTASLTGSVGDETYAPTALNYALVNGVIQGANGPKLDLGYAQDPVALSEVRQIL</sequence>
<evidence type="ECO:0000256" key="1">
    <source>
        <dbReference type="ARBA" id="ARBA00010577"/>
    </source>
</evidence>
<dbReference type="InterPro" id="IPR025965">
    <property type="entry name" value="FlgD/Vpr_Ig-like"/>
</dbReference>
<keyword evidence="3 5" id="KW-1005">Bacterial flagellum biogenesis</keyword>
<evidence type="ECO:0000256" key="3">
    <source>
        <dbReference type="ARBA" id="ARBA00022795"/>
    </source>
</evidence>
<dbReference type="InterPro" id="IPR025963">
    <property type="entry name" value="FLgD_Tudor"/>
</dbReference>
<accession>A0A1Q8SVY9</accession>
<evidence type="ECO:0000259" key="6">
    <source>
        <dbReference type="Pfam" id="PF13860"/>
    </source>
</evidence>
<keyword evidence="8" id="KW-0969">Cilium</keyword>
<reference evidence="8 9" key="1">
    <citation type="submission" date="2016-12" db="EMBL/GenBank/DDBJ databases">
        <title>Draft genome sequences of strains Salinicola socius SMB35, Salinicola sp. MH3R3-1 and Chromohalobacter sp. SMB17 from the Verkhnekamsk potash mining region of Russia.</title>
        <authorList>
            <person name="Mavrodi D.V."/>
            <person name="Olsson B.E."/>
            <person name="Korsakova E.S."/>
            <person name="Pyankova A."/>
            <person name="Mavrodi O.V."/>
            <person name="Plotnikova E.G."/>
        </authorList>
    </citation>
    <scope>NUCLEOTIDE SEQUENCE [LARGE SCALE GENOMIC DNA]</scope>
    <source>
        <strain evidence="8 9">SMB35</strain>
    </source>
</reference>
<keyword evidence="9" id="KW-1185">Reference proteome</keyword>
<dbReference type="Pfam" id="PF13861">
    <property type="entry name" value="FLgD_tudor"/>
    <property type="match status" value="1"/>
</dbReference>
<dbReference type="InterPro" id="IPR005648">
    <property type="entry name" value="FlgD"/>
</dbReference>
<protein>
    <recommendedName>
        <fullName evidence="2 5">Basal-body rod modification protein FlgD</fullName>
    </recommendedName>
</protein>
<keyword evidence="8" id="KW-0282">Flagellum</keyword>
<evidence type="ECO:0000256" key="4">
    <source>
        <dbReference type="ARBA" id="ARBA00024746"/>
    </source>
</evidence>
<evidence type="ECO:0000256" key="5">
    <source>
        <dbReference type="RuleBase" id="RU362076"/>
    </source>
</evidence>
<dbReference type="EMBL" id="MSDO01000003">
    <property type="protein sequence ID" value="OLO05587.1"/>
    <property type="molecule type" value="Genomic_DNA"/>
</dbReference>
<comment type="caution">
    <text evidence="8">The sequence shown here is derived from an EMBL/GenBank/DDBJ whole genome shotgun (WGS) entry which is preliminary data.</text>
</comment>
<dbReference type="Gene3D" id="2.30.30.910">
    <property type="match status" value="1"/>
</dbReference>
<dbReference type="RefSeq" id="WP_075568808.1">
    <property type="nucleotide sequence ID" value="NZ_MSDO01000003.1"/>
</dbReference>
<evidence type="ECO:0000313" key="8">
    <source>
        <dbReference type="EMBL" id="OLO05587.1"/>
    </source>
</evidence>
<comment type="similarity">
    <text evidence="1 5">Belongs to the FlgD family.</text>
</comment>
<evidence type="ECO:0000313" key="9">
    <source>
        <dbReference type="Proteomes" id="UP000186878"/>
    </source>
</evidence>
<dbReference type="Pfam" id="PF13860">
    <property type="entry name" value="FlgD_ig"/>
    <property type="match status" value="1"/>
</dbReference>
<comment type="function">
    <text evidence="4 5">Required for flagellar hook formation. May act as a scaffolding protein.</text>
</comment>
<dbReference type="AlphaFoldDB" id="A0A1Q8SVY9"/>
<dbReference type="Gene3D" id="2.60.40.4070">
    <property type="match status" value="1"/>
</dbReference>